<dbReference type="Proteomes" id="UP000664265">
    <property type="component" value="Unassembled WGS sequence"/>
</dbReference>
<dbReference type="EMBL" id="JAERMS010000032">
    <property type="protein sequence ID" value="MBO1363961.1"/>
    <property type="molecule type" value="Genomic_DNA"/>
</dbReference>
<evidence type="ECO:0000259" key="5">
    <source>
        <dbReference type="Pfam" id="PF12972"/>
    </source>
</evidence>
<feature type="domain" description="Alpha-N-acetylglucosaminidase C-terminal" evidence="5">
    <location>
        <begin position="464"/>
        <end position="717"/>
    </location>
</feature>
<reference evidence="6 7" key="1">
    <citation type="submission" date="2021-01" db="EMBL/GenBank/DDBJ databases">
        <title>Prevotella A2931 sp. nov.</title>
        <authorList>
            <person name="Buhl M."/>
            <person name="Oberhettinger P."/>
        </authorList>
    </citation>
    <scope>NUCLEOTIDE SEQUENCE [LARGE SCALE GENOMIC DNA]</scope>
    <source>
        <strain evidence="6 7">A2931</strain>
    </source>
</reference>
<dbReference type="InterPro" id="IPR029018">
    <property type="entry name" value="Hex-like_dom2"/>
</dbReference>
<comment type="caution">
    <text evidence="6">The sequence shown here is derived from an EMBL/GenBank/DDBJ whole genome shotgun (WGS) entry which is preliminary data.</text>
</comment>
<feature type="domain" description="Alpha-N-acetylglucosaminidase N-terminal" evidence="4">
    <location>
        <begin position="31"/>
        <end position="108"/>
    </location>
</feature>
<dbReference type="Gene3D" id="1.20.120.670">
    <property type="entry name" value="N-acetyl-b-d-glucoasminidase"/>
    <property type="match status" value="1"/>
</dbReference>
<dbReference type="Gene3D" id="3.30.379.10">
    <property type="entry name" value="Chitobiase/beta-hexosaminidase domain 2-like"/>
    <property type="match status" value="1"/>
</dbReference>
<name>A0ABS3M7C0_9BACT</name>
<gene>
    <name evidence="6" type="ORF">JHU38_09300</name>
</gene>
<keyword evidence="2" id="KW-0732">Signal</keyword>
<dbReference type="Gene3D" id="3.20.20.80">
    <property type="entry name" value="Glycosidases"/>
    <property type="match status" value="1"/>
</dbReference>
<organism evidence="6 7">
    <name type="scientific">Prevotella illustrans</name>
    <dbReference type="NCBI Taxonomy" id="2800387"/>
    <lineage>
        <taxon>Bacteria</taxon>
        <taxon>Pseudomonadati</taxon>
        <taxon>Bacteroidota</taxon>
        <taxon>Bacteroidia</taxon>
        <taxon>Bacteroidales</taxon>
        <taxon>Prevotellaceae</taxon>
        <taxon>Prevotella</taxon>
    </lineage>
</organism>
<keyword evidence="7" id="KW-1185">Reference proteome</keyword>
<evidence type="ECO:0000259" key="4">
    <source>
        <dbReference type="Pfam" id="PF12971"/>
    </source>
</evidence>
<feature type="signal peptide" evidence="2">
    <location>
        <begin position="1"/>
        <end position="22"/>
    </location>
</feature>
<dbReference type="InterPro" id="IPR024732">
    <property type="entry name" value="NAGLU_C"/>
</dbReference>
<dbReference type="InterPro" id="IPR024733">
    <property type="entry name" value="NAGLU_tim-barrel"/>
</dbReference>
<dbReference type="SUPFAM" id="SSF51445">
    <property type="entry name" value="(Trans)glycosidases"/>
    <property type="match status" value="1"/>
</dbReference>
<accession>A0ABS3M7C0</accession>
<dbReference type="InterPro" id="IPR007781">
    <property type="entry name" value="NAGLU"/>
</dbReference>
<dbReference type="PANTHER" id="PTHR12872">
    <property type="entry name" value="ALPHA-N-ACETYLGLUCOSAMINIDASE"/>
    <property type="match status" value="1"/>
</dbReference>
<sequence>MKRKKQYPLLIALWCFVQSITAAGHQQCQMMEEMVARLAPAYVNRFKFELTTDSIERFMVRSDADKIVISGNSAIAMAVGLNHYLKNYCLTEVSWKQQNPVILPRLLPTLSLPITGKAKVKNRFFLNYCTFGYTMPWWGWKEWERLIDWMALNGVTMPLAITGVEAAWQRVWQREGLTDKQIRSFFTGPAHLPWQRMVNVNGWQGPLPQAWIDGQLLLQQRILQRERAFGMRPVLSAFNGSVPLAYKQRHPKAQISEVSQWGGFAQQYRTYFLSPTDPLFTKLQKAFLEEQTRLFGSDHLYCLDSFNEVQPPSWDLTTLRTLPQKLYQSLAAVDPEAVWIQMGWFFYNDQKHWTPETMRAFLSGIPKGRMYLLDYYIDHTEIWKLTERFYGQSYLTCVLANFGGNTMLQGDINKVSRRLDDAISQGGDNMIGLGATMEGFGVNPDFYEFVLDKAWDCGQTAEEWKNRMADRHVGFASNKNRKVWQLLFNDIMPSYVNESGTVVCARPSFEARYLNTTYPERLLQVWKSLLDINSNKREHLYDVINVGRQVLGDFFAHERDSLYKAYKAQHMDAINYYAARMEGMLDDLDELLACDKDFSLHKWIEDARGFGQSEGEKDYYERNARTLITVWGDSRQLTDYANRTWAGLVSSYYKKRWQLFIQHVKAAVLHKRAFDSEACNKEIEAFERRWIEPTITRIAYPTGRKDIKQLARNIYNKWFAPKVGLPKHHATRTDNSAIK</sequence>
<keyword evidence="1" id="KW-0378">Hydrolase</keyword>
<dbReference type="Pfam" id="PF12972">
    <property type="entry name" value="NAGLU_C"/>
    <property type="match status" value="1"/>
</dbReference>
<dbReference type="RefSeq" id="WP_107581111.1">
    <property type="nucleotide sequence ID" value="NZ_JAERMS010000032.1"/>
</dbReference>
<dbReference type="InterPro" id="IPR024240">
    <property type="entry name" value="NAGLU_N"/>
</dbReference>
<feature type="domain" description="Alpha-N-acetylglucosaminidase tim-barrel" evidence="3">
    <location>
        <begin position="123"/>
        <end position="456"/>
    </location>
</feature>
<dbReference type="InterPro" id="IPR017853">
    <property type="entry name" value="GH"/>
</dbReference>
<evidence type="ECO:0000256" key="2">
    <source>
        <dbReference type="SAM" id="SignalP"/>
    </source>
</evidence>
<evidence type="ECO:0000256" key="1">
    <source>
        <dbReference type="ARBA" id="ARBA00022801"/>
    </source>
</evidence>
<evidence type="ECO:0000259" key="3">
    <source>
        <dbReference type="Pfam" id="PF05089"/>
    </source>
</evidence>
<dbReference type="Pfam" id="PF05089">
    <property type="entry name" value="NAGLU"/>
    <property type="match status" value="1"/>
</dbReference>
<feature type="chain" id="PRO_5046424916" evidence="2">
    <location>
        <begin position="23"/>
        <end position="739"/>
    </location>
</feature>
<proteinExistence type="predicted"/>
<protein>
    <submittedName>
        <fullName evidence="6">Alpha-N-acetylglucosaminidase</fullName>
    </submittedName>
</protein>
<evidence type="ECO:0000313" key="7">
    <source>
        <dbReference type="Proteomes" id="UP000664265"/>
    </source>
</evidence>
<dbReference type="PANTHER" id="PTHR12872:SF1">
    <property type="entry name" value="ALPHA-N-ACETYLGLUCOSAMINIDASE"/>
    <property type="match status" value="1"/>
</dbReference>
<dbReference type="Pfam" id="PF12971">
    <property type="entry name" value="NAGLU_N"/>
    <property type="match status" value="1"/>
</dbReference>
<evidence type="ECO:0000313" key="6">
    <source>
        <dbReference type="EMBL" id="MBO1363961.1"/>
    </source>
</evidence>